<name>A0A2H3D8V5_ARMGA</name>
<sequence length="377" mass="42456">MRECNPSQQTPGSSHSPAKAHSCQSQCTSSDTVSIIINFCDIFWIDPFVVHTDYYPFELHDCSNVMAAEVWHISNLSTPSIRELPLAVSCNKLYNIASYLPTRCHGKKYLCSSLEVQQGVLINVTQTDATAVAPPEILSLSLDTNCPAESLDVRKGAWPYGRVCHRWRDLVLSNLFLWDHFVLQITQPFPEWPLPDVPEAIRYGPGSINIAKAAQIQYRRHYDNFINDKMTLSSLSVSILMEYLKRSGGVPLHVSLEVPESVELANRDIKDAFFAFLLLHVSCWKTLQCTVIKEPVCALHFADILILLDITPMKISSSDSNHTITTLSHLRSVKVFLTDVLDQPKAPVLDKLAISSTHQMAALRTFMERSQIFDRLQ</sequence>
<evidence type="ECO:0000313" key="2">
    <source>
        <dbReference type="Proteomes" id="UP000217790"/>
    </source>
</evidence>
<dbReference type="AlphaFoldDB" id="A0A2H3D8V5"/>
<dbReference type="Proteomes" id="UP000217790">
    <property type="component" value="Unassembled WGS sequence"/>
</dbReference>
<proteinExistence type="predicted"/>
<dbReference type="EMBL" id="KZ293676">
    <property type="protein sequence ID" value="PBK87862.1"/>
    <property type="molecule type" value="Genomic_DNA"/>
</dbReference>
<protein>
    <recommendedName>
        <fullName evidence="3">F-box domain-containing protein</fullName>
    </recommendedName>
</protein>
<gene>
    <name evidence="1" type="ORF">ARMGADRAFT_1034471</name>
</gene>
<evidence type="ECO:0008006" key="3">
    <source>
        <dbReference type="Google" id="ProtNLM"/>
    </source>
</evidence>
<organism evidence="1 2">
    <name type="scientific">Armillaria gallica</name>
    <name type="common">Bulbous honey fungus</name>
    <name type="synonym">Armillaria bulbosa</name>
    <dbReference type="NCBI Taxonomy" id="47427"/>
    <lineage>
        <taxon>Eukaryota</taxon>
        <taxon>Fungi</taxon>
        <taxon>Dikarya</taxon>
        <taxon>Basidiomycota</taxon>
        <taxon>Agaricomycotina</taxon>
        <taxon>Agaricomycetes</taxon>
        <taxon>Agaricomycetidae</taxon>
        <taxon>Agaricales</taxon>
        <taxon>Marasmiineae</taxon>
        <taxon>Physalacriaceae</taxon>
        <taxon>Armillaria</taxon>
    </lineage>
</organism>
<reference evidence="2" key="1">
    <citation type="journal article" date="2017" name="Nat. Ecol. Evol.">
        <title>Genome expansion and lineage-specific genetic innovations in the forest pathogenic fungi Armillaria.</title>
        <authorList>
            <person name="Sipos G."/>
            <person name="Prasanna A.N."/>
            <person name="Walter M.C."/>
            <person name="O'Connor E."/>
            <person name="Balint B."/>
            <person name="Krizsan K."/>
            <person name="Kiss B."/>
            <person name="Hess J."/>
            <person name="Varga T."/>
            <person name="Slot J."/>
            <person name="Riley R."/>
            <person name="Boka B."/>
            <person name="Rigling D."/>
            <person name="Barry K."/>
            <person name="Lee J."/>
            <person name="Mihaltcheva S."/>
            <person name="LaButti K."/>
            <person name="Lipzen A."/>
            <person name="Waldron R."/>
            <person name="Moloney N.M."/>
            <person name="Sperisen C."/>
            <person name="Kredics L."/>
            <person name="Vagvoelgyi C."/>
            <person name="Patrignani A."/>
            <person name="Fitzpatrick D."/>
            <person name="Nagy I."/>
            <person name="Doyle S."/>
            <person name="Anderson J.B."/>
            <person name="Grigoriev I.V."/>
            <person name="Gueldener U."/>
            <person name="Muensterkoetter M."/>
            <person name="Nagy L.G."/>
        </authorList>
    </citation>
    <scope>NUCLEOTIDE SEQUENCE [LARGE SCALE GENOMIC DNA]</scope>
    <source>
        <strain evidence="2">Ar21-2</strain>
    </source>
</reference>
<dbReference type="OrthoDB" id="2865652at2759"/>
<dbReference type="InParanoid" id="A0A2H3D8V5"/>
<accession>A0A2H3D8V5</accession>
<keyword evidence="2" id="KW-1185">Reference proteome</keyword>
<evidence type="ECO:0000313" key="1">
    <source>
        <dbReference type="EMBL" id="PBK87862.1"/>
    </source>
</evidence>